<dbReference type="EMBL" id="JBHSDL010000030">
    <property type="protein sequence ID" value="MFC4377169.1"/>
    <property type="molecule type" value="Genomic_DNA"/>
</dbReference>
<gene>
    <name evidence="1" type="ORF">ACFO5K_24085</name>
</gene>
<accession>A0ABV8VM71</accession>
<dbReference type="RefSeq" id="WP_378567391.1">
    <property type="nucleotide sequence ID" value="NZ_JBHSDL010000030.1"/>
</dbReference>
<comment type="caution">
    <text evidence="1">The sequence shown here is derived from an EMBL/GenBank/DDBJ whole genome shotgun (WGS) entry which is preliminary data.</text>
</comment>
<proteinExistence type="predicted"/>
<organism evidence="1 2">
    <name type="scientific">Nocardia halotolerans</name>
    <dbReference type="NCBI Taxonomy" id="1755878"/>
    <lineage>
        <taxon>Bacteria</taxon>
        <taxon>Bacillati</taxon>
        <taxon>Actinomycetota</taxon>
        <taxon>Actinomycetes</taxon>
        <taxon>Mycobacteriales</taxon>
        <taxon>Nocardiaceae</taxon>
        <taxon>Nocardia</taxon>
    </lineage>
</organism>
<evidence type="ECO:0000313" key="1">
    <source>
        <dbReference type="EMBL" id="MFC4377169.1"/>
    </source>
</evidence>
<sequence length="70" mass="7600">MADLLPAATDLAHNLKTDELGATTATLSITCVCEHLPGRTALHDSNFQQHPWDGTPTPDAEYLIWETEGP</sequence>
<reference evidence="2" key="1">
    <citation type="journal article" date="2019" name="Int. J. Syst. Evol. Microbiol.">
        <title>The Global Catalogue of Microorganisms (GCM) 10K type strain sequencing project: providing services to taxonomists for standard genome sequencing and annotation.</title>
        <authorList>
            <consortium name="The Broad Institute Genomics Platform"/>
            <consortium name="The Broad Institute Genome Sequencing Center for Infectious Disease"/>
            <person name="Wu L."/>
            <person name="Ma J."/>
        </authorList>
    </citation>
    <scope>NUCLEOTIDE SEQUENCE [LARGE SCALE GENOMIC DNA]</scope>
    <source>
        <strain evidence="2">IBRC-M 10490</strain>
    </source>
</reference>
<evidence type="ECO:0000313" key="2">
    <source>
        <dbReference type="Proteomes" id="UP001595844"/>
    </source>
</evidence>
<keyword evidence="2" id="KW-1185">Reference proteome</keyword>
<protein>
    <submittedName>
        <fullName evidence="1">Uncharacterized protein</fullName>
    </submittedName>
</protein>
<dbReference type="Proteomes" id="UP001595844">
    <property type="component" value="Unassembled WGS sequence"/>
</dbReference>
<name>A0ABV8VM71_9NOCA</name>